<dbReference type="Proteomes" id="UP000199347">
    <property type="component" value="Unassembled WGS sequence"/>
</dbReference>
<organism evidence="2 3">
    <name type="scientific">Afifella marina DSM 2698</name>
    <dbReference type="NCBI Taxonomy" id="1120955"/>
    <lineage>
        <taxon>Bacteria</taxon>
        <taxon>Pseudomonadati</taxon>
        <taxon>Pseudomonadota</taxon>
        <taxon>Alphaproteobacteria</taxon>
        <taxon>Hyphomicrobiales</taxon>
        <taxon>Afifellaceae</taxon>
        <taxon>Afifella</taxon>
    </lineage>
</organism>
<reference evidence="2 3" key="1">
    <citation type="submission" date="2016-10" db="EMBL/GenBank/DDBJ databases">
        <authorList>
            <person name="de Groot N.N."/>
        </authorList>
    </citation>
    <scope>NUCLEOTIDE SEQUENCE [LARGE SCALE GENOMIC DNA]</scope>
    <source>
        <strain evidence="2 3">DSM 2698</strain>
    </source>
</reference>
<gene>
    <name evidence="2" type="ORF">SAMN03080610_02607</name>
</gene>
<protein>
    <recommendedName>
        <fullName evidence="1">Oxidoreductase molybdopterin-binding domain-containing protein</fullName>
    </recommendedName>
</protein>
<proteinExistence type="predicted"/>
<evidence type="ECO:0000313" key="3">
    <source>
        <dbReference type="Proteomes" id="UP000199347"/>
    </source>
</evidence>
<dbReference type="STRING" id="1120955.SAMN03080610_02607"/>
<name>A0A1G5NV00_AFIMA</name>
<evidence type="ECO:0000259" key="1">
    <source>
        <dbReference type="Pfam" id="PF00174"/>
    </source>
</evidence>
<dbReference type="InterPro" id="IPR000572">
    <property type="entry name" value="OxRdtase_Mopterin-bd_dom"/>
</dbReference>
<dbReference type="InterPro" id="IPR036374">
    <property type="entry name" value="OxRdtase_Mopterin-bd_sf"/>
</dbReference>
<dbReference type="RefSeq" id="WP_200170564.1">
    <property type="nucleotide sequence ID" value="NZ_FMVW01000006.1"/>
</dbReference>
<dbReference type="AlphaFoldDB" id="A0A1G5NV00"/>
<sequence length="186" mass="20219">MSIGTIMTKLKLFMAGLAILAGFATVWSVGLEPDPARAARLGATPTGDVILRISGKINATNVGDEAHFDLDMLKEMPATTFKTSTIWTEGVNSFTGVSLEDLLDAVEAQGGTLRATAINDYAVQLPVSDATSSGPMVAYEMNGRPMSRRGKGPLWIIYPFDQNSRFQSETIYSRSIWQLDRIEVIN</sequence>
<evidence type="ECO:0000313" key="2">
    <source>
        <dbReference type="EMBL" id="SCZ40561.1"/>
    </source>
</evidence>
<feature type="domain" description="Oxidoreductase molybdopterin-binding" evidence="1">
    <location>
        <begin position="87"/>
        <end position="159"/>
    </location>
</feature>
<keyword evidence="3" id="KW-1185">Reference proteome</keyword>
<dbReference type="EMBL" id="FMVW01000006">
    <property type="protein sequence ID" value="SCZ40561.1"/>
    <property type="molecule type" value="Genomic_DNA"/>
</dbReference>
<accession>A0A1G5NV00</accession>
<dbReference type="SUPFAM" id="SSF56524">
    <property type="entry name" value="Oxidoreductase molybdopterin-binding domain"/>
    <property type="match status" value="1"/>
</dbReference>
<dbReference type="Gene3D" id="3.90.420.10">
    <property type="entry name" value="Oxidoreductase, molybdopterin-binding domain"/>
    <property type="match status" value="1"/>
</dbReference>
<dbReference type="Pfam" id="PF00174">
    <property type="entry name" value="Oxidored_molyb"/>
    <property type="match status" value="1"/>
</dbReference>